<dbReference type="EC" id="3.4.24.70" evidence="8"/>
<keyword evidence="2 9" id="KW-0645">Protease</keyword>
<feature type="domain" description="Oligopeptidase A N-terminal" evidence="11">
    <location>
        <begin position="26"/>
        <end position="149"/>
    </location>
</feature>
<accession>A0A451D9T3</accession>
<protein>
    <recommendedName>
        <fullName evidence="8">oligopeptidase A</fullName>
        <ecNumber evidence="8">3.4.24.70</ecNumber>
    </recommendedName>
</protein>
<evidence type="ECO:0000313" key="12">
    <source>
        <dbReference type="EMBL" id="VFP83050.1"/>
    </source>
</evidence>
<dbReference type="Gene3D" id="1.10.1370.40">
    <property type="match status" value="1"/>
</dbReference>
<proteinExistence type="inferred from homology"/>
<dbReference type="Gene3D" id="3.40.390.10">
    <property type="entry name" value="Collagenase (Catalytic Domain)"/>
    <property type="match status" value="1"/>
</dbReference>
<dbReference type="Proteomes" id="UP000294368">
    <property type="component" value="Chromosome"/>
</dbReference>
<dbReference type="GO" id="GO:0004222">
    <property type="term" value="F:metalloendopeptidase activity"/>
    <property type="evidence" value="ECO:0007669"/>
    <property type="project" value="UniProtKB-EC"/>
</dbReference>
<dbReference type="OrthoDB" id="9773538at2"/>
<dbReference type="EMBL" id="LR217715">
    <property type="protein sequence ID" value="VFP83050.1"/>
    <property type="molecule type" value="Genomic_DNA"/>
</dbReference>
<dbReference type="GO" id="GO:0006518">
    <property type="term" value="P:peptide metabolic process"/>
    <property type="evidence" value="ECO:0007669"/>
    <property type="project" value="TreeGrafter"/>
</dbReference>
<dbReference type="Pfam" id="PF19310">
    <property type="entry name" value="TOP_N"/>
    <property type="match status" value="1"/>
</dbReference>
<sequence>MVNPLLASFTLPPFHAIRSEHIVPAITQILNECKATVNQVVSQSGLYNWHNLVQPLIEADDKLSRVFSPVSHLNLVTNNPLLRAEYEKILPMMSEYSTWIGQHKGLYQAYCQLKEECKSYASLTIEQKKVVENTLRDFKLSGVGLPQDKQYRYKEIAIRLSILSSVYSNNVLDSTMSWSQLITDPNQISGIPERIIVDMKEKAVSKGKDGWLLTLDLPNYLAVMTYCSNQSIRKDVYYAYNTRASDQGPNAGQWDNTEIMSETLALRHELSHILGFESYAAQSLSTKMAKNISQVMHFLDNLEQRIQLQAEKEITQLHVFAKEKYNIDILEQWDTAFFSEKQRKSLYHISDEQIRPYFPEHRVLNGLFTIVNRVYGIRAEERYDVDVYHEDVRFFDLFDETNTLRGSFFLDLYIRDNKCSGAWMDDCVSQMRMSDGRLQKPVAYITCNFHRPSSGKKGLFTHNEVLTLFHEFGHGIHHTLTEIETRGVSGIHGVPWDAVELPSQLMESWCWEPEALVLLSGHYETNEPLPTDMISKMLSAKNYQSALYIQRQLILAIFDMRLHSEVHCHGDSQVLAIFREVKNRIDRISESKWSRFPHTFNHIFSGGYAAGYYSYLWAEVLAADAWSRFKTEGILNRKTGQSFLENILTRGGAENPMTLLFRFLGREPKIDAMLAQHGIPSISNQK</sequence>
<feature type="domain" description="Peptidase M3A/M3B catalytic" evidence="10">
    <location>
        <begin position="223"/>
        <end position="678"/>
    </location>
</feature>
<evidence type="ECO:0000256" key="5">
    <source>
        <dbReference type="ARBA" id="ARBA00022833"/>
    </source>
</evidence>
<dbReference type="SUPFAM" id="SSF55486">
    <property type="entry name" value="Metalloproteases ('zincins'), catalytic domain"/>
    <property type="match status" value="1"/>
</dbReference>
<dbReference type="InterPro" id="IPR024079">
    <property type="entry name" value="MetalloPept_cat_dom_sf"/>
</dbReference>
<dbReference type="InterPro" id="IPR034005">
    <property type="entry name" value="M3A_DCP"/>
</dbReference>
<comment type="cofactor">
    <cofactor evidence="9">
        <name>Zn(2+)</name>
        <dbReference type="ChEBI" id="CHEBI:29105"/>
    </cofactor>
    <text evidence="9">Binds 1 zinc ion.</text>
</comment>
<dbReference type="InterPro" id="IPR001567">
    <property type="entry name" value="Pept_M3A_M3B_dom"/>
</dbReference>
<evidence type="ECO:0000259" key="11">
    <source>
        <dbReference type="Pfam" id="PF19310"/>
    </source>
</evidence>
<organism evidence="12 13">
    <name type="scientific">Candidatus Erwinia haradaeae</name>
    <dbReference type="NCBI Taxonomy" id="1922217"/>
    <lineage>
        <taxon>Bacteria</taxon>
        <taxon>Pseudomonadati</taxon>
        <taxon>Pseudomonadota</taxon>
        <taxon>Gammaproteobacteria</taxon>
        <taxon>Enterobacterales</taxon>
        <taxon>Erwiniaceae</taxon>
        <taxon>Erwinia</taxon>
    </lineage>
</organism>
<comment type="similarity">
    <text evidence="1 9">Belongs to the peptidase M3 family.</text>
</comment>
<keyword evidence="3 9" id="KW-0479">Metal-binding</keyword>
<evidence type="ECO:0000259" key="10">
    <source>
        <dbReference type="Pfam" id="PF01432"/>
    </source>
</evidence>
<dbReference type="NCBIfam" id="NF008159">
    <property type="entry name" value="PRK10911.1"/>
    <property type="match status" value="1"/>
</dbReference>
<dbReference type="GO" id="GO:0046872">
    <property type="term" value="F:metal ion binding"/>
    <property type="evidence" value="ECO:0007669"/>
    <property type="project" value="UniProtKB-UniRule"/>
</dbReference>
<keyword evidence="6 9" id="KW-0482">Metalloprotease</keyword>
<name>A0A451D9T3_9GAMM</name>
<dbReference type="PANTHER" id="PTHR11804:SF84">
    <property type="entry name" value="SACCHAROLYSIN"/>
    <property type="match status" value="1"/>
</dbReference>
<dbReference type="AlphaFoldDB" id="A0A451D9T3"/>
<evidence type="ECO:0000256" key="7">
    <source>
        <dbReference type="ARBA" id="ARBA00024603"/>
    </source>
</evidence>
<evidence type="ECO:0000256" key="1">
    <source>
        <dbReference type="ARBA" id="ARBA00006040"/>
    </source>
</evidence>
<keyword evidence="4 9" id="KW-0378">Hydrolase</keyword>
<evidence type="ECO:0000256" key="9">
    <source>
        <dbReference type="RuleBase" id="RU003435"/>
    </source>
</evidence>
<dbReference type="InterPro" id="IPR045090">
    <property type="entry name" value="Pept_M3A_M3B"/>
</dbReference>
<evidence type="ECO:0000256" key="6">
    <source>
        <dbReference type="ARBA" id="ARBA00023049"/>
    </source>
</evidence>
<reference evidence="12 13" key="1">
    <citation type="submission" date="2019-02" db="EMBL/GenBank/DDBJ databases">
        <authorList>
            <person name="Manzano-Marin A."/>
            <person name="Manzano-Marin A."/>
        </authorList>
    </citation>
    <scope>NUCLEOTIDE SEQUENCE [LARGE SCALE GENOMIC DNA]</scope>
    <source>
        <strain evidence="12 13">ErCikochiana</strain>
    </source>
</reference>
<dbReference type="Gene3D" id="1.10.1370.10">
    <property type="entry name" value="Neurolysin, domain 3"/>
    <property type="match status" value="1"/>
</dbReference>
<dbReference type="FunFam" id="3.40.390.10:FF:000009">
    <property type="entry name" value="Oligopeptidase A"/>
    <property type="match status" value="1"/>
</dbReference>
<dbReference type="InterPro" id="IPR045666">
    <property type="entry name" value="OpdA_N"/>
</dbReference>
<evidence type="ECO:0000256" key="2">
    <source>
        <dbReference type="ARBA" id="ARBA00022670"/>
    </source>
</evidence>
<gene>
    <name evidence="12" type="primary">prlC</name>
    <name evidence="12" type="ORF">ERCIKOCA2762_286</name>
</gene>
<dbReference type="InterPro" id="IPR024077">
    <property type="entry name" value="Neurolysin/TOP_dom2"/>
</dbReference>
<dbReference type="Pfam" id="PF01432">
    <property type="entry name" value="Peptidase_M3"/>
    <property type="match status" value="1"/>
</dbReference>
<evidence type="ECO:0000256" key="4">
    <source>
        <dbReference type="ARBA" id="ARBA00022801"/>
    </source>
</evidence>
<dbReference type="PANTHER" id="PTHR11804">
    <property type="entry name" value="PROTEASE M3 THIMET OLIGOPEPTIDASE-RELATED"/>
    <property type="match status" value="1"/>
</dbReference>
<evidence type="ECO:0000256" key="8">
    <source>
        <dbReference type="ARBA" id="ARBA00026100"/>
    </source>
</evidence>
<evidence type="ECO:0000313" key="13">
    <source>
        <dbReference type="Proteomes" id="UP000294368"/>
    </source>
</evidence>
<evidence type="ECO:0000256" key="3">
    <source>
        <dbReference type="ARBA" id="ARBA00022723"/>
    </source>
</evidence>
<dbReference type="GO" id="GO:0006508">
    <property type="term" value="P:proteolysis"/>
    <property type="evidence" value="ECO:0007669"/>
    <property type="project" value="UniProtKB-KW"/>
</dbReference>
<dbReference type="RefSeq" id="WP_157988443.1">
    <property type="nucleotide sequence ID" value="NZ_LR217715.1"/>
</dbReference>
<keyword evidence="5 9" id="KW-0862">Zinc</keyword>
<comment type="catalytic activity">
    <reaction evidence="7">
        <text>Hydrolysis of oligopeptides, with broad specificity. Gly or Ala commonly occur as P1 or P1' residues, but more distant residues are also important, as is shown by the fact that Z-Gly-Pro-Gly-|-Gly-Pro-Ala is cleaved, but not Z-(Gly)(5).</text>
        <dbReference type="EC" id="3.4.24.70"/>
    </reaction>
</comment>
<dbReference type="GO" id="GO:0005829">
    <property type="term" value="C:cytosol"/>
    <property type="evidence" value="ECO:0007669"/>
    <property type="project" value="UniProtKB-ARBA"/>
</dbReference>
<dbReference type="CDD" id="cd06456">
    <property type="entry name" value="M3A_DCP"/>
    <property type="match status" value="1"/>
</dbReference>